<evidence type="ECO:0000259" key="10">
    <source>
        <dbReference type="Pfam" id="PF00999"/>
    </source>
</evidence>
<dbReference type="InterPro" id="IPR038770">
    <property type="entry name" value="Na+/solute_symporter_sf"/>
</dbReference>
<feature type="transmembrane region" description="Helical" evidence="9">
    <location>
        <begin position="224"/>
        <end position="251"/>
    </location>
</feature>
<dbReference type="EMBL" id="CP163429">
    <property type="protein sequence ID" value="XDP97843.1"/>
    <property type="molecule type" value="Genomic_DNA"/>
</dbReference>
<feature type="transmembrane region" description="Helical" evidence="9">
    <location>
        <begin position="366"/>
        <end position="387"/>
    </location>
</feature>
<feature type="transmembrane region" description="Helical" evidence="9">
    <location>
        <begin position="6"/>
        <end position="23"/>
    </location>
</feature>
<dbReference type="InterPro" id="IPR006153">
    <property type="entry name" value="Cation/H_exchanger_TM"/>
</dbReference>
<dbReference type="GO" id="GO:0016020">
    <property type="term" value="C:membrane"/>
    <property type="evidence" value="ECO:0007669"/>
    <property type="project" value="UniProtKB-SubCell"/>
</dbReference>
<evidence type="ECO:0000256" key="5">
    <source>
        <dbReference type="ARBA" id="ARBA00022692"/>
    </source>
</evidence>
<dbReference type="Gene3D" id="1.20.1530.20">
    <property type="match status" value="1"/>
</dbReference>
<keyword evidence="5 9" id="KW-0812">Transmembrane</keyword>
<comment type="similarity">
    <text evidence="2">Belongs to the monovalent cation:proton antiporter 2 (CPA2) transporter (TC 2.A.37) family.</text>
</comment>
<accession>A0AB39LYI0</accession>
<keyword evidence="4" id="KW-0050">Antiport</keyword>
<dbReference type="GO" id="GO:0015297">
    <property type="term" value="F:antiporter activity"/>
    <property type="evidence" value="ECO:0007669"/>
    <property type="project" value="UniProtKB-KW"/>
</dbReference>
<evidence type="ECO:0000256" key="6">
    <source>
        <dbReference type="ARBA" id="ARBA00022989"/>
    </source>
</evidence>
<evidence type="ECO:0000256" key="9">
    <source>
        <dbReference type="SAM" id="Phobius"/>
    </source>
</evidence>
<evidence type="ECO:0000256" key="1">
    <source>
        <dbReference type="ARBA" id="ARBA00004141"/>
    </source>
</evidence>
<feature type="domain" description="Cation/H+ exchanger transmembrane" evidence="10">
    <location>
        <begin position="17"/>
        <end position="386"/>
    </location>
</feature>
<keyword evidence="7" id="KW-0406">Ion transport</keyword>
<dbReference type="Pfam" id="PF00999">
    <property type="entry name" value="Na_H_Exchanger"/>
    <property type="match status" value="1"/>
</dbReference>
<evidence type="ECO:0000256" key="2">
    <source>
        <dbReference type="ARBA" id="ARBA00005551"/>
    </source>
</evidence>
<feature type="transmembrane region" description="Helical" evidence="9">
    <location>
        <begin position="173"/>
        <end position="195"/>
    </location>
</feature>
<reference evidence="11" key="1">
    <citation type="submission" date="2024-07" db="EMBL/GenBank/DDBJ databases">
        <authorList>
            <person name="Yu S.T."/>
        </authorList>
    </citation>
    <scope>NUCLEOTIDE SEQUENCE</scope>
    <source>
        <strain evidence="11">R02</strain>
    </source>
</reference>
<proteinExistence type="inferred from homology"/>
<evidence type="ECO:0000256" key="7">
    <source>
        <dbReference type="ARBA" id="ARBA00023065"/>
    </source>
</evidence>
<evidence type="ECO:0000313" key="11">
    <source>
        <dbReference type="EMBL" id="XDP97843.1"/>
    </source>
</evidence>
<dbReference type="PANTHER" id="PTHR43562">
    <property type="entry name" value="NAPA-TYPE SODIUM/HYDROGEN ANTIPORTER"/>
    <property type="match status" value="1"/>
</dbReference>
<dbReference type="RefSeq" id="WP_369161130.1">
    <property type="nucleotide sequence ID" value="NZ_CP163429.1"/>
</dbReference>
<feature type="transmembrane region" description="Helical" evidence="9">
    <location>
        <begin position="271"/>
        <end position="294"/>
    </location>
</feature>
<feature type="transmembrane region" description="Helical" evidence="9">
    <location>
        <begin position="55"/>
        <end position="74"/>
    </location>
</feature>
<protein>
    <submittedName>
        <fullName evidence="11">Cation:proton antiporter</fullName>
    </submittedName>
</protein>
<keyword evidence="8 9" id="KW-0472">Membrane</keyword>
<gene>
    <name evidence="11" type="ORF">AB5J57_31840</name>
</gene>
<feature type="transmembrane region" description="Helical" evidence="9">
    <location>
        <begin position="86"/>
        <end position="103"/>
    </location>
</feature>
<keyword evidence="3" id="KW-0813">Transport</keyword>
<feature type="transmembrane region" description="Helical" evidence="9">
    <location>
        <begin position="145"/>
        <end position="167"/>
    </location>
</feature>
<evidence type="ECO:0000256" key="4">
    <source>
        <dbReference type="ARBA" id="ARBA00022449"/>
    </source>
</evidence>
<feature type="transmembrane region" description="Helical" evidence="9">
    <location>
        <begin position="333"/>
        <end position="354"/>
    </location>
</feature>
<evidence type="ECO:0000256" key="3">
    <source>
        <dbReference type="ARBA" id="ARBA00022448"/>
    </source>
</evidence>
<evidence type="ECO:0000256" key="8">
    <source>
        <dbReference type="ARBA" id="ARBA00023136"/>
    </source>
</evidence>
<feature type="transmembrane region" description="Helical" evidence="9">
    <location>
        <begin position="115"/>
        <end position="133"/>
    </location>
</feature>
<sequence>MSYDNLVIVLAVAAAVPFLLALAPRVRLPGPVLEIVAGVVLGPAVLDWVRPDGTVEALSVIGLSFLLFLAGLEIDLDRWQGPAARLVALGLAGTVALAAAVGWSLDLAGLVESPLLVGIALVATSLGLLIPVLKDAGAADRPVGQLVIGGASAGEFCAVILLSLFFSEHASGLASRLLLLLGLACLTVLVVVTSIRATRSPWLSRTVTGLADTSAQIRVRLTMLLIVGLSALAMHLGFEAVLGAFVAGAVLRLVDPDAETRHPQFHTKLDGIGYGFLVPVFFVTSGIQFDLVALFADAGTVLRVPLFLAALLLVRGLPVLLYRRAGLSRAELVAAGLLQATSLPLIVAATTIGVRLDAIRPENAAALVAAGLLSVIVFPLVALPLLARSTATPGQNDGPAGTPDRPHS</sequence>
<dbReference type="PANTHER" id="PTHR43562:SF1">
    <property type="entry name" value="NA(+)_H(+) ANTIPORTER YJBQ-RELATED"/>
    <property type="match status" value="1"/>
</dbReference>
<name>A0AB39LYI0_9ACTN</name>
<organism evidence="11">
    <name type="scientific">Streptomyces sp. R02</name>
    <dbReference type="NCBI Taxonomy" id="3238623"/>
    <lineage>
        <taxon>Bacteria</taxon>
        <taxon>Bacillati</taxon>
        <taxon>Actinomycetota</taxon>
        <taxon>Actinomycetes</taxon>
        <taxon>Kitasatosporales</taxon>
        <taxon>Streptomycetaceae</taxon>
        <taxon>Streptomyces</taxon>
    </lineage>
</organism>
<feature type="transmembrane region" description="Helical" evidence="9">
    <location>
        <begin position="301"/>
        <end position="321"/>
    </location>
</feature>
<comment type="subcellular location">
    <subcellularLocation>
        <location evidence="1">Membrane</location>
        <topology evidence="1">Multi-pass membrane protein</topology>
    </subcellularLocation>
</comment>
<dbReference type="AlphaFoldDB" id="A0AB39LYI0"/>
<keyword evidence="6 9" id="KW-1133">Transmembrane helix</keyword>
<dbReference type="GO" id="GO:1902600">
    <property type="term" value="P:proton transmembrane transport"/>
    <property type="evidence" value="ECO:0007669"/>
    <property type="project" value="InterPro"/>
</dbReference>